<dbReference type="STRING" id="1121451.DESAM_21742"/>
<dbReference type="InterPro" id="IPR007430">
    <property type="entry name" value="VirB8"/>
</dbReference>
<evidence type="ECO:0000256" key="2">
    <source>
        <dbReference type="ARBA" id="ARBA00022692"/>
    </source>
</evidence>
<protein>
    <submittedName>
        <fullName evidence="7">Conjugal transfer protein</fullName>
    </submittedName>
</protein>
<name>L0RB90_9BACT</name>
<accession>L0RB90</accession>
<evidence type="ECO:0000256" key="3">
    <source>
        <dbReference type="ARBA" id="ARBA00022989"/>
    </source>
</evidence>
<evidence type="ECO:0000256" key="1">
    <source>
        <dbReference type="ARBA" id="ARBA00004167"/>
    </source>
</evidence>
<gene>
    <name evidence="7" type="ORF">DESAM_21742</name>
</gene>
<dbReference type="AlphaFoldDB" id="L0RB90"/>
<evidence type="ECO:0000313" key="7">
    <source>
        <dbReference type="EMBL" id="CCO24019.1"/>
    </source>
</evidence>
<dbReference type="Gene3D" id="3.10.450.230">
    <property type="entry name" value="VirB8 protein"/>
    <property type="match status" value="1"/>
</dbReference>
<dbReference type="PATRIC" id="fig|1121451.3.peg.1981"/>
<proteinExistence type="predicted"/>
<dbReference type="EMBL" id="FO203522">
    <property type="protein sequence ID" value="CCO24019.1"/>
    <property type="molecule type" value="Genomic_DNA"/>
</dbReference>
<keyword evidence="3 5" id="KW-1133">Transmembrane helix</keyword>
<dbReference type="CDD" id="cd16425">
    <property type="entry name" value="TrbF"/>
    <property type="match status" value="1"/>
</dbReference>
<feature type="domain" description="Bacterial virulence protein VirB8" evidence="6">
    <location>
        <begin position="11"/>
        <end position="215"/>
    </location>
</feature>
<evidence type="ECO:0000313" key="8">
    <source>
        <dbReference type="Proteomes" id="UP000010808"/>
    </source>
</evidence>
<keyword evidence="8" id="KW-1185">Reference proteome</keyword>
<organism evidence="7 8">
    <name type="scientific">Maridesulfovibrio hydrothermalis AM13 = DSM 14728</name>
    <dbReference type="NCBI Taxonomy" id="1121451"/>
    <lineage>
        <taxon>Bacteria</taxon>
        <taxon>Pseudomonadati</taxon>
        <taxon>Thermodesulfobacteriota</taxon>
        <taxon>Desulfovibrionia</taxon>
        <taxon>Desulfovibrionales</taxon>
        <taxon>Desulfovibrionaceae</taxon>
        <taxon>Maridesulfovibrio</taxon>
    </lineage>
</organism>
<feature type="transmembrane region" description="Helical" evidence="5">
    <location>
        <begin position="33"/>
        <end position="50"/>
    </location>
</feature>
<dbReference type="InterPro" id="IPR032710">
    <property type="entry name" value="NTF2-like_dom_sf"/>
</dbReference>
<dbReference type="eggNOG" id="COG3701">
    <property type="taxonomic scope" value="Bacteria"/>
</dbReference>
<dbReference type="Pfam" id="PF04335">
    <property type="entry name" value="VirB8"/>
    <property type="match status" value="1"/>
</dbReference>
<dbReference type="InterPro" id="IPR035658">
    <property type="entry name" value="TrbF"/>
</dbReference>
<dbReference type="KEGG" id="dhy:DESAM_21742"/>
<comment type="subcellular location">
    <subcellularLocation>
        <location evidence="1">Membrane</location>
        <topology evidence="1">Single-pass membrane protein</topology>
    </subcellularLocation>
</comment>
<dbReference type="RefSeq" id="WP_015336621.1">
    <property type="nucleotide sequence ID" value="NC_020055.1"/>
</dbReference>
<dbReference type="OrthoDB" id="597581at2"/>
<dbReference type="HOGENOM" id="CLU_076026_1_0_7"/>
<dbReference type="GO" id="GO:0016020">
    <property type="term" value="C:membrane"/>
    <property type="evidence" value="ECO:0007669"/>
    <property type="project" value="UniProtKB-SubCell"/>
</dbReference>
<keyword evidence="4 5" id="KW-0472">Membrane</keyword>
<keyword evidence="2 5" id="KW-0812">Transmembrane</keyword>
<sequence length="219" mass="24805">MSKSQESPYLRAKEEWFERYGNYIKSRNQWRNFALGLLAIIFLSMGINIIQATQNKVVPYVVEVDKLGHSVAVKRADRVEPISARIIQAEIANLIVNWRTVTADIGLQKKMVQKMSSFVVGAARGATRSWYEANNPYERGQKVLVEVDIKGIPLPVSSESWRIEWLETVRNHSGVALSSTKYEATLKVRISPPTTDSQIIRNPAGVYISELSWAKLLEQ</sequence>
<evidence type="ECO:0000256" key="5">
    <source>
        <dbReference type="SAM" id="Phobius"/>
    </source>
</evidence>
<dbReference type="SUPFAM" id="SSF54427">
    <property type="entry name" value="NTF2-like"/>
    <property type="match status" value="1"/>
</dbReference>
<evidence type="ECO:0000256" key="4">
    <source>
        <dbReference type="ARBA" id="ARBA00023136"/>
    </source>
</evidence>
<reference evidence="7 8" key="1">
    <citation type="submission" date="2012-10" db="EMBL/GenBank/DDBJ databases">
        <authorList>
            <person name="Genoscope - CEA"/>
        </authorList>
    </citation>
    <scope>NUCLEOTIDE SEQUENCE [LARGE SCALE GENOMIC DNA]</scope>
    <source>
        <strain evidence="8">AM13 / DSM 14728</strain>
    </source>
</reference>
<dbReference type="Proteomes" id="UP000010808">
    <property type="component" value="Chromosome"/>
</dbReference>
<evidence type="ECO:0000259" key="6">
    <source>
        <dbReference type="Pfam" id="PF04335"/>
    </source>
</evidence>